<dbReference type="SUPFAM" id="SSF57196">
    <property type="entry name" value="EGF/Laminin"/>
    <property type="match status" value="1"/>
</dbReference>
<dbReference type="Gene3D" id="2.10.70.10">
    <property type="entry name" value="Complement Module, domain 1"/>
    <property type="match status" value="1"/>
</dbReference>
<evidence type="ECO:0000256" key="4">
    <source>
        <dbReference type="ARBA" id="ARBA00023180"/>
    </source>
</evidence>
<name>A0A915EU79_9BILA</name>
<dbReference type="SMART" id="SM00408">
    <property type="entry name" value="IGc2"/>
    <property type="match status" value="2"/>
</dbReference>
<dbReference type="Gene3D" id="2.10.25.10">
    <property type="entry name" value="Laminin"/>
    <property type="match status" value="1"/>
</dbReference>
<dbReference type="Pfam" id="PF13927">
    <property type="entry name" value="Ig_3"/>
    <property type="match status" value="1"/>
</dbReference>
<dbReference type="WBParaSite" id="jg9029">
    <property type="protein sequence ID" value="jg9029"/>
    <property type="gene ID" value="jg9029"/>
</dbReference>
<keyword evidence="2" id="KW-0677">Repeat</keyword>
<dbReference type="InterPro" id="IPR007110">
    <property type="entry name" value="Ig-like_dom"/>
</dbReference>
<evidence type="ECO:0000256" key="6">
    <source>
        <dbReference type="SAM" id="MobiDB-lite"/>
    </source>
</evidence>
<dbReference type="PROSITE" id="PS50835">
    <property type="entry name" value="IG_LIKE"/>
    <property type="match status" value="2"/>
</dbReference>
<dbReference type="InterPro" id="IPR003598">
    <property type="entry name" value="Ig_sub2"/>
</dbReference>
<dbReference type="InterPro" id="IPR003599">
    <property type="entry name" value="Ig_sub"/>
</dbReference>
<reference evidence="10" key="1">
    <citation type="submission" date="2022-11" db="UniProtKB">
        <authorList>
            <consortium name="WormBaseParasite"/>
        </authorList>
    </citation>
    <scope>IDENTIFICATION</scope>
</reference>
<evidence type="ECO:0000259" key="8">
    <source>
        <dbReference type="PROSITE" id="PS50853"/>
    </source>
</evidence>
<keyword evidence="1" id="KW-0732">Signal</keyword>
<dbReference type="SUPFAM" id="SSF49265">
    <property type="entry name" value="Fibronectin type III"/>
    <property type="match status" value="2"/>
</dbReference>
<feature type="region of interest" description="Disordered" evidence="6">
    <location>
        <begin position="427"/>
        <end position="448"/>
    </location>
</feature>
<feature type="domain" description="Ig-like" evidence="7">
    <location>
        <begin position="258"/>
        <end position="346"/>
    </location>
</feature>
<dbReference type="FunFam" id="2.60.40.10:FF:000036">
    <property type="entry name" value="receptor-type tyrosine-protein phosphatase delta isoform X1"/>
    <property type="match status" value="1"/>
</dbReference>
<dbReference type="AlphaFoldDB" id="A0A915EU79"/>
<evidence type="ECO:0000256" key="1">
    <source>
        <dbReference type="ARBA" id="ARBA00022729"/>
    </source>
</evidence>
<dbReference type="InterPro" id="IPR036179">
    <property type="entry name" value="Ig-like_dom_sf"/>
</dbReference>
<dbReference type="InterPro" id="IPR036116">
    <property type="entry name" value="FN3_sf"/>
</dbReference>
<feature type="domain" description="Fibronectin type-III" evidence="8">
    <location>
        <begin position="534"/>
        <end position="632"/>
    </location>
</feature>
<evidence type="ECO:0000256" key="3">
    <source>
        <dbReference type="ARBA" id="ARBA00023157"/>
    </source>
</evidence>
<evidence type="ECO:0000256" key="2">
    <source>
        <dbReference type="ARBA" id="ARBA00022737"/>
    </source>
</evidence>
<keyword evidence="5" id="KW-0393">Immunoglobulin domain</keyword>
<evidence type="ECO:0000259" key="7">
    <source>
        <dbReference type="PROSITE" id="PS50835"/>
    </source>
</evidence>
<dbReference type="InterPro" id="IPR003961">
    <property type="entry name" value="FN3_dom"/>
</dbReference>
<dbReference type="PANTHER" id="PTHR13817">
    <property type="entry name" value="TITIN"/>
    <property type="match status" value="1"/>
</dbReference>
<keyword evidence="3" id="KW-1015">Disulfide bond</keyword>
<dbReference type="SUPFAM" id="SSF48726">
    <property type="entry name" value="Immunoglobulin"/>
    <property type="match status" value="2"/>
</dbReference>
<keyword evidence="4" id="KW-0325">Glycoprotein</keyword>
<accession>A0A915EU79</accession>
<dbReference type="Gene3D" id="2.60.40.10">
    <property type="entry name" value="Immunoglobulins"/>
    <property type="match status" value="4"/>
</dbReference>
<sequence>MTNPVVVEATVNGSSSTNGSNGGRCIISADQAVHFCGFAEEVNVPPIPPPEAGHCRQSQLSGREICYPRYEELDTTCTDAGSDRSGLVAPPVIQHATVRAMAFVPPDNLNRLIRQYYRQLGKPLHKNESALDTEKAKSFLFVKYHCEFGYEMVDEIDTMFCQNSQWVLTSPVCRGKGLCEKDNGNCSHSCISYDNRTIECRCPKGMVLNGDGKKCEKPIPKSLCRKLAGCTCTSITPNAQYSCTCPKEEKCLLLHGLPKIYLEPSPPFEVEPGGNLNITCAAVSYPFPEIYWQRENEEVGDSSQKPGMVKTEQVLMIKEIYKNTEFTCHAKNDVGATKRVVNVVITGPGSAPVLKGINAGRTSLNATWDPPNVLNRPVTSYTIYYTTNGLEPVKNWNKMEVDEPHHHATIKDLLPDTPYTIRIRANDPMGDGKLSSPVSINTQKPAKRPSVFIPEGEQLLVPPKQSFTIGCNVTRGDPIPSVQWESKGRAISSPRESRFITLQHVGLYENTDFLCVAENEAGKSTKTIKVIITGPTAPERIRYHVDGDKIILQWEDPRITNGPMKDYEVLFTDDPSLPEDQWQSVRSGGPDAKSITLPDLKESTEYTVKVKGHNENGVGLPSLDFAVTTWLAGIITHFLKNNPIQTFFLN</sequence>
<dbReference type="CDD" id="cd00063">
    <property type="entry name" value="FN3"/>
    <property type="match status" value="2"/>
</dbReference>
<evidence type="ECO:0000256" key="5">
    <source>
        <dbReference type="ARBA" id="ARBA00023319"/>
    </source>
</evidence>
<dbReference type="InterPro" id="IPR013783">
    <property type="entry name" value="Ig-like_fold"/>
</dbReference>
<feature type="domain" description="Ig-like" evidence="7">
    <location>
        <begin position="449"/>
        <end position="529"/>
    </location>
</feature>
<dbReference type="SMART" id="SM00060">
    <property type="entry name" value="FN3"/>
    <property type="match status" value="2"/>
</dbReference>
<dbReference type="PANTHER" id="PTHR13817:SF73">
    <property type="entry name" value="FIBRONECTIN TYPE-III DOMAIN-CONTAINING PROTEIN"/>
    <property type="match status" value="1"/>
</dbReference>
<keyword evidence="9" id="KW-1185">Reference proteome</keyword>
<organism evidence="9 10">
    <name type="scientific">Ditylenchus dipsaci</name>
    <dbReference type="NCBI Taxonomy" id="166011"/>
    <lineage>
        <taxon>Eukaryota</taxon>
        <taxon>Metazoa</taxon>
        <taxon>Ecdysozoa</taxon>
        <taxon>Nematoda</taxon>
        <taxon>Chromadorea</taxon>
        <taxon>Rhabditida</taxon>
        <taxon>Tylenchina</taxon>
        <taxon>Tylenchomorpha</taxon>
        <taxon>Sphaerularioidea</taxon>
        <taxon>Anguinidae</taxon>
        <taxon>Anguininae</taxon>
        <taxon>Ditylenchus</taxon>
    </lineage>
</organism>
<dbReference type="Proteomes" id="UP000887574">
    <property type="component" value="Unplaced"/>
</dbReference>
<evidence type="ECO:0000313" key="10">
    <source>
        <dbReference type="WBParaSite" id="jg9029"/>
    </source>
</evidence>
<proteinExistence type="predicted"/>
<dbReference type="PROSITE" id="PS50853">
    <property type="entry name" value="FN3"/>
    <property type="match status" value="2"/>
</dbReference>
<dbReference type="Pfam" id="PF00041">
    <property type="entry name" value="fn3"/>
    <property type="match status" value="2"/>
</dbReference>
<dbReference type="SMART" id="SM00409">
    <property type="entry name" value="IG"/>
    <property type="match status" value="2"/>
</dbReference>
<evidence type="ECO:0000313" key="9">
    <source>
        <dbReference type="Proteomes" id="UP000887574"/>
    </source>
</evidence>
<protein>
    <submittedName>
        <fullName evidence="10">Uncharacterized protein</fullName>
    </submittedName>
</protein>
<dbReference type="InterPro" id="IPR050964">
    <property type="entry name" value="Striated_Muscle_Regulatory"/>
</dbReference>
<feature type="domain" description="Fibronectin type-III" evidence="8">
    <location>
        <begin position="348"/>
        <end position="445"/>
    </location>
</feature>